<protein>
    <submittedName>
        <fullName evidence="1">Uncharacterized protein</fullName>
    </submittedName>
</protein>
<organism evidence="1">
    <name type="scientific">marine sediment metagenome</name>
    <dbReference type="NCBI Taxonomy" id="412755"/>
    <lineage>
        <taxon>unclassified sequences</taxon>
        <taxon>metagenomes</taxon>
        <taxon>ecological metagenomes</taxon>
    </lineage>
</organism>
<proteinExistence type="predicted"/>
<comment type="caution">
    <text evidence="1">The sequence shown here is derived from an EMBL/GenBank/DDBJ whole genome shotgun (WGS) entry which is preliminary data.</text>
</comment>
<reference evidence="1" key="1">
    <citation type="journal article" date="2014" name="Front. Microbiol.">
        <title>High frequency of phylogenetically diverse reductive dehalogenase-homologous genes in deep subseafloor sedimentary metagenomes.</title>
        <authorList>
            <person name="Kawai M."/>
            <person name="Futagami T."/>
            <person name="Toyoda A."/>
            <person name="Takaki Y."/>
            <person name="Nishi S."/>
            <person name="Hori S."/>
            <person name="Arai W."/>
            <person name="Tsubouchi T."/>
            <person name="Morono Y."/>
            <person name="Uchiyama I."/>
            <person name="Ito T."/>
            <person name="Fujiyama A."/>
            <person name="Inagaki F."/>
            <person name="Takami H."/>
        </authorList>
    </citation>
    <scope>NUCLEOTIDE SEQUENCE</scope>
    <source>
        <strain evidence="1">Expedition CK06-06</strain>
    </source>
</reference>
<gene>
    <name evidence="1" type="ORF">S12H4_40607</name>
</gene>
<dbReference type="EMBL" id="BARW01024659">
    <property type="protein sequence ID" value="GAI94431.1"/>
    <property type="molecule type" value="Genomic_DNA"/>
</dbReference>
<sequence>MKLEMRLIKEFEDESNMRASRDAIKVKAEQAGYIFLWTVSE</sequence>
<dbReference type="AlphaFoldDB" id="X1TSS1"/>
<accession>X1TSS1</accession>
<evidence type="ECO:0000313" key="1">
    <source>
        <dbReference type="EMBL" id="GAI94431.1"/>
    </source>
</evidence>
<name>X1TSS1_9ZZZZ</name>